<dbReference type="GO" id="GO:0005524">
    <property type="term" value="F:ATP binding"/>
    <property type="evidence" value="ECO:0007669"/>
    <property type="project" value="UniProtKB-KW"/>
</dbReference>
<keyword evidence="10 13" id="KW-0472">Membrane</keyword>
<dbReference type="FunFam" id="3.40.50.300:FF:000479">
    <property type="entry name" value="Multidrug resistance protein 1A"/>
    <property type="match status" value="1"/>
</dbReference>
<evidence type="ECO:0000256" key="12">
    <source>
        <dbReference type="SAM" id="MobiDB-lite"/>
    </source>
</evidence>
<evidence type="ECO:0000256" key="9">
    <source>
        <dbReference type="ARBA" id="ARBA00022989"/>
    </source>
</evidence>
<name>A0A9W6ZIN1_9STRA</name>
<dbReference type="InterPro" id="IPR039421">
    <property type="entry name" value="Type_1_exporter"/>
</dbReference>
<feature type="domain" description="ABC transporter" evidence="14">
    <location>
        <begin position="381"/>
        <end position="622"/>
    </location>
</feature>
<organism evidence="16 17">
    <name type="scientific">Triparma retinervis</name>
    <dbReference type="NCBI Taxonomy" id="2557542"/>
    <lineage>
        <taxon>Eukaryota</taxon>
        <taxon>Sar</taxon>
        <taxon>Stramenopiles</taxon>
        <taxon>Ochrophyta</taxon>
        <taxon>Bolidophyceae</taxon>
        <taxon>Parmales</taxon>
        <taxon>Triparmaceae</taxon>
        <taxon>Triparma</taxon>
    </lineage>
</organism>
<evidence type="ECO:0000256" key="7">
    <source>
        <dbReference type="ARBA" id="ARBA00022840"/>
    </source>
</evidence>
<dbReference type="SMART" id="SM00382">
    <property type="entry name" value="AAA"/>
    <property type="match status" value="2"/>
</dbReference>
<evidence type="ECO:0000256" key="6">
    <source>
        <dbReference type="ARBA" id="ARBA00022741"/>
    </source>
</evidence>
<evidence type="ECO:0000256" key="3">
    <source>
        <dbReference type="ARBA" id="ARBA00022448"/>
    </source>
</evidence>
<dbReference type="CDD" id="cd03249">
    <property type="entry name" value="ABC_MTABC3_MDL1_MDL2"/>
    <property type="match status" value="2"/>
</dbReference>
<sequence>MSVIDLYRFATAGQMAVTALGVVAAIINGLIYPALAYIFAAAFDSIAAGGANSSSDVNTTVYSFIVAGCIGLVAGGVQTLCFEASADKLTHNLRAAWLSALLAQDMSYFDQTKVGDLPSLIQETCFSYRRAVGLKMGQGIQFSTMAVGGIGVAFYFTWQVTLVSLACIPMLALSGYWLVSVNQTAKKASVEDYARAGGTAYVALTNLKTILSMDAARHFVGEYEEKTEKAKEVGVKRGLYAGLANGCLFGSFIAMYLVLTLYGTYLIYTEIRTGSSCSPANTNVAEFASPCNISAQKVFSALLGVAFAGQGAGQIGTWLEALGNATVAIRPALEVIDKETGIDVNLRTSVVAKVEKGFENDTSFSSAGEKTGKSVEKVPTIEFVNVTFSYPSRPTVKVLNNFNLTIEPGTTVAFVGPSGCGKSTIVQLLARFYDPDAGVILFDGVDIKKMNVSELRKAISLISQEPVLFNTTITENIANGACGVRVGEDDIIKAAKAANAHNFVMGFPAQYHTNCGEGGGAQLSGGQKQRICIARALVKDPKILVCDEATSALDAESERQVQGAIDSVLETSRATTFVIAHRLSTIRNADVIVAVKEGRAVEEGTHDELLEKGGLYKELYTQQHKHMGESTPNASSSNLQNLANPNIGTNVVKGKTYEIEFRNVSFEYPSRPGMTVLSEFNLGIEKGKTVALVGGSGCGKTTCIALLSRFYDPLNGGVFIQNADISSVNLSKLRSKVALVGQEPRLFDYTIKENILLGCPSAKMEDIVAACEASNARDFVEKLPLKYDTPCSETTQLSGGQKQRIAIARALISKPDILLLDEPTSALDSTSEAVVQEALTKIIASGRMTVVVVSHRLSTIRDADEIAVLKDGKLVEYGEHDDLVAAGGAYAKLVNLIEVEEREVGEATVEDGDKKKEAGEGDGDEDEVGGGDDEMTGKEFRARARSFMRQKDFKWLALTLIGACLSGLVFPFWGWLFALMIELLFRVVYRCTPATLNVPNSGFPNGIGASYSSCSAYFDAEAQDMENFSYQIAGYWAGLIGACFLGYTALLWGGGKVAENVSKRVRDRAFRKLCSLEPAYHDVHPVGKTTSQLSSDATLVKDFSLTPITTLLLSLASVLTGVIISFVFMWPLTLISIATLPIMAYATEIEMKMTLGLDEKEEMSSPGGNVLAEVFTNIRTVYALELQEKLHGTYLQDTRVKGKCRRSVITGLTAGSSMFIQQMVNALDFWAGGG</sequence>
<comment type="similarity">
    <text evidence="2">Belongs to the ABC transporter superfamily. ABCB family. Multidrug resistance exporter (TC 3.A.1.201) subfamily.</text>
</comment>
<keyword evidence="6" id="KW-0547">Nucleotide-binding</keyword>
<dbReference type="GO" id="GO:0090374">
    <property type="term" value="P:oligopeptide export from mitochondrion"/>
    <property type="evidence" value="ECO:0007669"/>
    <property type="project" value="TreeGrafter"/>
</dbReference>
<evidence type="ECO:0000256" key="10">
    <source>
        <dbReference type="ARBA" id="ARBA00023136"/>
    </source>
</evidence>
<keyword evidence="5" id="KW-0677">Repeat</keyword>
<keyword evidence="11" id="KW-0325">Glycoprotein</keyword>
<dbReference type="Pfam" id="PF00005">
    <property type="entry name" value="ABC_tran"/>
    <property type="match status" value="2"/>
</dbReference>
<evidence type="ECO:0000256" key="5">
    <source>
        <dbReference type="ARBA" id="ARBA00022737"/>
    </source>
</evidence>
<evidence type="ECO:0000256" key="8">
    <source>
        <dbReference type="ARBA" id="ARBA00022967"/>
    </source>
</evidence>
<keyword evidence="3" id="KW-0813">Transport</keyword>
<feature type="region of interest" description="Disordered" evidence="12">
    <location>
        <begin position="904"/>
        <end position="935"/>
    </location>
</feature>
<dbReference type="GO" id="GO:0005743">
    <property type="term" value="C:mitochondrial inner membrane"/>
    <property type="evidence" value="ECO:0007669"/>
    <property type="project" value="TreeGrafter"/>
</dbReference>
<keyword evidence="7" id="KW-0067">ATP-binding</keyword>
<reference evidence="16" key="1">
    <citation type="submission" date="2022-07" db="EMBL/GenBank/DDBJ databases">
        <title>Genome analysis of Parmales, a sister group of diatoms, reveals the evolutionary specialization of diatoms from phago-mixotrophs to photoautotrophs.</title>
        <authorList>
            <person name="Ban H."/>
            <person name="Sato S."/>
            <person name="Yoshikawa S."/>
            <person name="Kazumasa Y."/>
            <person name="Nakamura Y."/>
            <person name="Ichinomiya M."/>
            <person name="Saitoh K."/>
            <person name="Sato N."/>
            <person name="Blanc-Mathieu R."/>
            <person name="Endo H."/>
            <person name="Kuwata A."/>
            <person name="Ogata H."/>
        </authorList>
    </citation>
    <scope>NUCLEOTIDE SEQUENCE</scope>
</reference>
<dbReference type="OrthoDB" id="6500128at2759"/>
<feature type="transmembrane region" description="Helical" evidence="13">
    <location>
        <begin position="12"/>
        <end position="40"/>
    </location>
</feature>
<dbReference type="Gene3D" id="3.40.50.300">
    <property type="entry name" value="P-loop containing nucleotide triphosphate hydrolases"/>
    <property type="match status" value="2"/>
</dbReference>
<dbReference type="AlphaFoldDB" id="A0A9W6ZIN1"/>
<comment type="subcellular location">
    <subcellularLocation>
        <location evidence="1">Membrane</location>
        <topology evidence="1">Multi-pass membrane protein</topology>
    </subcellularLocation>
</comment>
<dbReference type="EMBL" id="BRXZ01000826">
    <property type="protein sequence ID" value="GMH55092.1"/>
    <property type="molecule type" value="Genomic_DNA"/>
</dbReference>
<dbReference type="PANTHER" id="PTHR43394:SF1">
    <property type="entry name" value="ATP-BINDING CASSETTE SUB-FAMILY B MEMBER 10, MITOCHONDRIAL"/>
    <property type="match status" value="1"/>
</dbReference>
<dbReference type="FunFam" id="3.40.50.300:FF:000251">
    <property type="entry name" value="ABC transporter B family member 19"/>
    <property type="match status" value="1"/>
</dbReference>
<evidence type="ECO:0000256" key="13">
    <source>
        <dbReference type="SAM" id="Phobius"/>
    </source>
</evidence>
<evidence type="ECO:0000256" key="11">
    <source>
        <dbReference type="ARBA" id="ARBA00023180"/>
    </source>
</evidence>
<evidence type="ECO:0000313" key="17">
    <source>
        <dbReference type="Proteomes" id="UP001165082"/>
    </source>
</evidence>
<evidence type="ECO:0000259" key="14">
    <source>
        <dbReference type="PROSITE" id="PS50893"/>
    </source>
</evidence>
<protein>
    <submittedName>
        <fullName evidence="16">Uncharacterized protein</fullName>
    </submittedName>
</protein>
<feature type="domain" description="ABC transmembrane type-1" evidence="15">
    <location>
        <begin position="19"/>
        <end position="324"/>
    </location>
</feature>
<evidence type="ECO:0000313" key="16">
    <source>
        <dbReference type="EMBL" id="GMH55092.1"/>
    </source>
</evidence>
<dbReference type="Pfam" id="PF00664">
    <property type="entry name" value="ABC_membrane"/>
    <property type="match status" value="2"/>
</dbReference>
<keyword evidence="8" id="KW-1278">Translocase</keyword>
<dbReference type="GO" id="GO:0015421">
    <property type="term" value="F:ABC-type oligopeptide transporter activity"/>
    <property type="evidence" value="ECO:0007669"/>
    <property type="project" value="TreeGrafter"/>
</dbReference>
<evidence type="ECO:0000256" key="1">
    <source>
        <dbReference type="ARBA" id="ARBA00004141"/>
    </source>
</evidence>
<dbReference type="PANTHER" id="PTHR43394">
    <property type="entry name" value="ATP-DEPENDENT PERMEASE MDL1, MITOCHONDRIAL"/>
    <property type="match status" value="1"/>
</dbReference>
<dbReference type="PROSITE" id="PS00211">
    <property type="entry name" value="ABC_TRANSPORTER_1"/>
    <property type="match status" value="2"/>
</dbReference>
<feature type="transmembrane region" description="Helical" evidence="13">
    <location>
        <begin position="162"/>
        <end position="179"/>
    </location>
</feature>
<keyword evidence="4 13" id="KW-0812">Transmembrane</keyword>
<dbReference type="PROSITE" id="PS50929">
    <property type="entry name" value="ABC_TM1F"/>
    <property type="match status" value="2"/>
</dbReference>
<dbReference type="GO" id="GO:0016887">
    <property type="term" value="F:ATP hydrolysis activity"/>
    <property type="evidence" value="ECO:0007669"/>
    <property type="project" value="InterPro"/>
</dbReference>
<keyword evidence="9 13" id="KW-1133">Transmembrane helix</keyword>
<dbReference type="Gene3D" id="1.20.1560.10">
    <property type="entry name" value="ABC transporter type 1, transmembrane domain"/>
    <property type="match status" value="3"/>
</dbReference>
<feature type="transmembrane region" description="Helical" evidence="13">
    <location>
        <begin position="1033"/>
        <end position="1053"/>
    </location>
</feature>
<feature type="domain" description="ABC transmembrane type-1" evidence="15">
    <location>
        <begin position="957"/>
        <end position="1234"/>
    </location>
</feature>
<dbReference type="InterPro" id="IPR003439">
    <property type="entry name" value="ABC_transporter-like_ATP-bd"/>
</dbReference>
<evidence type="ECO:0000259" key="15">
    <source>
        <dbReference type="PROSITE" id="PS50929"/>
    </source>
</evidence>
<evidence type="ECO:0000256" key="2">
    <source>
        <dbReference type="ARBA" id="ARBA00007577"/>
    </source>
</evidence>
<dbReference type="SUPFAM" id="SSF90123">
    <property type="entry name" value="ABC transporter transmembrane region"/>
    <property type="match status" value="2"/>
</dbReference>
<dbReference type="Proteomes" id="UP001165082">
    <property type="component" value="Unassembled WGS sequence"/>
</dbReference>
<evidence type="ECO:0000256" key="4">
    <source>
        <dbReference type="ARBA" id="ARBA00022692"/>
    </source>
</evidence>
<gene>
    <name evidence="16" type="ORF">TrRE_jg10216</name>
</gene>
<dbReference type="PROSITE" id="PS50893">
    <property type="entry name" value="ABC_TRANSPORTER_2"/>
    <property type="match status" value="2"/>
</dbReference>
<dbReference type="InterPro" id="IPR003593">
    <property type="entry name" value="AAA+_ATPase"/>
</dbReference>
<feature type="transmembrane region" description="Helical" evidence="13">
    <location>
        <begin position="955"/>
        <end position="980"/>
    </location>
</feature>
<dbReference type="CDD" id="cd18577">
    <property type="entry name" value="ABC_6TM_Pgp_ABCB1_D1_like"/>
    <property type="match status" value="1"/>
</dbReference>
<dbReference type="InterPro" id="IPR017871">
    <property type="entry name" value="ABC_transporter-like_CS"/>
</dbReference>
<comment type="caution">
    <text evidence="16">The sequence shown here is derived from an EMBL/GenBank/DDBJ whole genome shotgun (WGS) entry which is preliminary data.</text>
</comment>
<feature type="transmembrane region" description="Helical" evidence="13">
    <location>
        <begin position="139"/>
        <end position="156"/>
    </location>
</feature>
<feature type="transmembrane region" description="Helical" evidence="13">
    <location>
        <begin position="1111"/>
        <end position="1144"/>
    </location>
</feature>
<feature type="domain" description="ABC transporter" evidence="14">
    <location>
        <begin position="659"/>
        <end position="896"/>
    </location>
</feature>
<accession>A0A9W6ZIN1</accession>
<feature type="transmembrane region" description="Helical" evidence="13">
    <location>
        <begin position="60"/>
        <end position="82"/>
    </location>
</feature>
<feature type="compositionally biased region" description="Acidic residues" evidence="12">
    <location>
        <begin position="920"/>
        <end position="934"/>
    </location>
</feature>
<dbReference type="InterPro" id="IPR027417">
    <property type="entry name" value="P-loop_NTPase"/>
</dbReference>
<dbReference type="SUPFAM" id="SSF52540">
    <property type="entry name" value="P-loop containing nucleoside triphosphate hydrolases"/>
    <property type="match status" value="2"/>
</dbReference>
<keyword evidence="17" id="KW-1185">Reference proteome</keyword>
<dbReference type="InterPro" id="IPR036640">
    <property type="entry name" value="ABC1_TM_sf"/>
</dbReference>
<feature type="transmembrane region" description="Helical" evidence="13">
    <location>
        <begin position="239"/>
        <end position="268"/>
    </location>
</feature>
<proteinExistence type="inferred from homology"/>
<dbReference type="InterPro" id="IPR011527">
    <property type="entry name" value="ABC1_TM_dom"/>
</dbReference>